<keyword evidence="5" id="KW-1185">Reference proteome</keyword>
<dbReference type="GO" id="GO:0016787">
    <property type="term" value="F:hydrolase activity"/>
    <property type="evidence" value="ECO:0007669"/>
    <property type="project" value="UniProtKB-KW"/>
</dbReference>
<evidence type="ECO:0000313" key="5">
    <source>
        <dbReference type="Proteomes" id="UP000325579"/>
    </source>
</evidence>
<reference evidence="4 5" key="1">
    <citation type="submission" date="2019-04" db="EMBL/GenBank/DDBJ databases">
        <authorList>
            <consortium name="DOE Joint Genome Institute"/>
            <person name="Mondo S."/>
            <person name="Kjaerbolling I."/>
            <person name="Vesth T."/>
            <person name="Frisvad J.C."/>
            <person name="Nybo J.L."/>
            <person name="Theobald S."/>
            <person name="Kildgaard S."/>
            <person name="Isbrandt T."/>
            <person name="Kuo A."/>
            <person name="Sato A."/>
            <person name="Lyhne E.K."/>
            <person name="Kogle M.E."/>
            <person name="Wiebenga A."/>
            <person name="Kun R.S."/>
            <person name="Lubbers R.J."/>
            <person name="Makela M.R."/>
            <person name="Barry K."/>
            <person name="Chovatia M."/>
            <person name="Clum A."/>
            <person name="Daum C."/>
            <person name="Haridas S."/>
            <person name="He G."/>
            <person name="LaButti K."/>
            <person name="Lipzen A."/>
            <person name="Riley R."/>
            <person name="Salamov A."/>
            <person name="Simmons B.A."/>
            <person name="Magnuson J.K."/>
            <person name="Henrissat B."/>
            <person name="Mortensen U.H."/>
            <person name="Larsen T.O."/>
            <person name="Devries R.P."/>
            <person name="Grigoriev I.V."/>
            <person name="Machida M."/>
            <person name="Baker S.E."/>
            <person name="Andersen M.R."/>
            <person name="Cantor M.N."/>
            <person name="Hua S.X."/>
        </authorList>
    </citation>
    <scope>NUCLEOTIDE SEQUENCE [LARGE SCALE GENOMIC DNA]</scope>
    <source>
        <strain evidence="4 5">CBS 119388</strain>
    </source>
</reference>
<dbReference type="InterPro" id="IPR036380">
    <property type="entry name" value="Isochorismatase-like_sf"/>
</dbReference>
<dbReference type="SUPFAM" id="SSF52499">
    <property type="entry name" value="Isochorismatase-like hydrolases"/>
    <property type="match status" value="1"/>
</dbReference>
<keyword evidence="2" id="KW-0378">Hydrolase</keyword>
<dbReference type="Proteomes" id="UP000325579">
    <property type="component" value="Unassembled WGS sequence"/>
</dbReference>
<dbReference type="Pfam" id="PF00857">
    <property type="entry name" value="Isochorismatase"/>
    <property type="match status" value="1"/>
</dbReference>
<dbReference type="PANTHER" id="PTHR43540">
    <property type="entry name" value="PEROXYUREIDOACRYLATE/UREIDOACRYLATE AMIDOHYDROLASE-RELATED"/>
    <property type="match status" value="1"/>
</dbReference>
<dbReference type="Gene3D" id="3.40.50.850">
    <property type="entry name" value="Isochorismatase-like"/>
    <property type="match status" value="1"/>
</dbReference>
<comment type="similarity">
    <text evidence="1">Belongs to the isochorismatase family.</text>
</comment>
<organism evidence="4 5">
    <name type="scientific">Aspergillus pseudonomiae</name>
    <dbReference type="NCBI Taxonomy" id="1506151"/>
    <lineage>
        <taxon>Eukaryota</taxon>
        <taxon>Fungi</taxon>
        <taxon>Dikarya</taxon>
        <taxon>Ascomycota</taxon>
        <taxon>Pezizomycotina</taxon>
        <taxon>Eurotiomycetes</taxon>
        <taxon>Eurotiomycetidae</taxon>
        <taxon>Eurotiales</taxon>
        <taxon>Aspergillaceae</taxon>
        <taxon>Aspergillus</taxon>
        <taxon>Aspergillus subgen. Circumdati</taxon>
    </lineage>
</organism>
<feature type="domain" description="Isochorismatase-like" evidence="3">
    <location>
        <begin position="11"/>
        <end position="163"/>
    </location>
</feature>
<evidence type="ECO:0000313" key="4">
    <source>
        <dbReference type="EMBL" id="KAE8407783.1"/>
    </source>
</evidence>
<evidence type="ECO:0000256" key="1">
    <source>
        <dbReference type="ARBA" id="ARBA00006336"/>
    </source>
</evidence>
<accession>A0A5N7DP59</accession>
<gene>
    <name evidence="4" type="ORF">BDV37DRAFT_279568</name>
</gene>
<evidence type="ECO:0000259" key="3">
    <source>
        <dbReference type="Pfam" id="PF00857"/>
    </source>
</evidence>
<dbReference type="InterPro" id="IPR000868">
    <property type="entry name" value="Isochorismatase-like_dom"/>
</dbReference>
<name>A0A5N7DP59_9EURO</name>
<evidence type="ECO:0000256" key="2">
    <source>
        <dbReference type="ARBA" id="ARBA00022801"/>
    </source>
</evidence>
<dbReference type="PANTHER" id="PTHR43540:SF1">
    <property type="entry name" value="ISOCHORISMATASE HYDROLASE"/>
    <property type="match status" value="1"/>
</dbReference>
<sequence length="276" mass="31115">MTQLTNDPPSFDTPEGQAFISSCFRWNDAVHQKTPRRLTIFTTLSFERGRPEVQDNTPFARVMAPFGTFEHNSPHAKIASQFHTDQNDIILHKTRWSAIMGNSLEQILKAQRIDTVVISGLTLSGVVISTVYRLFDLDYNIYVIKDSVVELPVDETAVSSEVMLGMLLPKMNLKVISLDVALQALENSQDSILASIISILITAQARILGLDFDLSTLRFTRVQGMNMVYRAPARGKRERPSESRYLVYPSPRRGFSTRTTLFACQDIVCDAWVLLQ</sequence>
<dbReference type="AlphaFoldDB" id="A0A5N7DP59"/>
<dbReference type="InterPro" id="IPR050272">
    <property type="entry name" value="Isochorismatase-like_hydrls"/>
</dbReference>
<dbReference type="GeneID" id="43671052"/>
<dbReference type="OrthoDB" id="1739143at2759"/>
<protein>
    <submittedName>
        <fullName evidence="4">Isochorismatase-like protein</fullName>
    </submittedName>
</protein>
<dbReference type="EMBL" id="ML736746">
    <property type="protein sequence ID" value="KAE8407783.1"/>
    <property type="molecule type" value="Genomic_DNA"/>
</dbReference>
<dbReference type="RefSeq" id="XP_031945102.1">
    <property type="nucleotide sequence ID" value="XM_032086361.1"/>
</dbReference>
<proteinExistence type="inferred from homology"/>